<dbReference type="PANTHER" id="PTHR46656:SF3">
    <property type="entry name" value="PUTATIVE-RELATED"/>
    <property type="match status" value="1"/>
</dbReference>
<dbReference type="SUPFAM" id="SSF53756">
    <property type="entry name" value="UDP-Glycosyltransferase/glycogen phosphorylase"/>
    <property type="match status" value="1"/>
</dbReference>
<accession>A0ABZ2RLL2</accession>
<dbReference type="CDD" id="cd01635">
    <property type="entry name" value="Glycosyltransferase_GTB-type"/>
    <property type="match status" value="1"/>
</dbReference>
<dbReference type="Pfam" id="PF13692">
    <property type="entry name" value="Glyco_trans_1_4"/>
    <property type="match status" value="1"/>
</dbReference>
<dbReference type="EMBL" id="CP148074">
    <property type="protein sequence ID" value="WXL26079.1"/>
    <property type="molecule type" value="Genomic_DNA"/>
</dbReference>
<evidence type="ECO:0000313" key="2">
    <source>
        <dbReference type="Proteomes" id="UP001476583"/>
    </source>
</evidence>
<keyword evidence="2" id="KW-1185">Reference proteome</keyword>
<proteinExistence type="predicted"/>
<sequence length="492" mass="56391">MILLVYSEVNSQTIASSLGQAEYSYYFVLKSFLPTLKSLGQVHVVSDPFREVDLLYTQALKRGETCLFLSFTSPQNTPLGLRCPTIPVLAWEFEDIPNEHWLGQRQQNWCYVLKRCGQAITHSAQTVKAIKDALGQQFPVVSIPAPVWDKYDELRRKRTQQRRTHISLNIDGLVFDSHNANFEQHLPSTDVVLAHVAAVRQGNNAPIEAERLPSWRNESQLRITYRYALEWLRLVGRPLLTDLHQEIRRRLLRQPAIPPAVPLMQAPETWPIGNHKLNLSGVVFTSLFNPCDGRKNWVDMLTAFCTAMRDEREATLLFKLTANDYVEAVKAMLICMARLPRFSCRVIIINGYLQGEDFDALIEASDFVVNASYGEGQCLPLMEFLSCGVPAIAPYNSAMRDYMDSDVGFIVNSWRELWHWPHDPRHALRTCQEQIDWSSLVNAYQDAYHCARNTPERYAELSRNAIERMQHHCSEAVARERLKCALNIKDLT</sequence>
<name>A0ABZ2RLL2_ECTME</name>
<organism evidence="1 2">
    <name type="scientific">Ectopseudomonas mendocina</name>
    <name type="common">Pseudomonas mendocina</name>
    <dbReference type="NCBI Taxonomy" id="300"/>
    <lineage>
        <taxon>Bacteria</taxon>
        <taxon>Pseudomonadati</taxon>
        <taxon>Pseudomonadota</taxon>
        <taxon>Gammaproteobacteria</taxon>
        <taxon>Pseudomonadales</taxon>
        <taxon>Pseudomonadaceae</taxon>
        <taxon>Ectopseudomonas</taxon>
    </lineage>
</organism>
<reference evidence="1 2" key="1">
    <citation type="submission" date="2024-03" db="EMBL/GenBank/DDBJ databases">
        <title>Complete genome of BD2.</title>
        <authorList>
            <person name="Cao G."/>
        </authorList>
    </citation>
    <scope>NUCLEOTIDE SEQUENCE [LARGE SCALE GENOMIC DNA]</scope>
    <source>
        <strain evidence="1 2">BD2</strain>
    </source>
</reference>
<dbReference type="Proteomes" id="UP001476583">
    <property type="component" value="Chromosome"/>
</dbReference>
<dbReference type="Gene3D" id="3.40.50.2000">
    <property type="entry name" value="Glycogen Phosphorylase B"/>
    <property type="match status" value="1"/>
</dbReference>
<protein>
    <submittedName>
        <fullName evidence="1">Glycosyltransferase</fullName>
    </submittedName>
</protein>
<evidence type="ECO:0000313" key="1">
    <source>
        <dbReference type="EMBL" id="WXL26079.1"/>
    </source>
</evidence>
<dbReference type="PANTHER" id="PTHR46656">
    <property type="entry name" value="PUTATIVE-RELATED"/>
    <property type="match status" value="1"/>
</dbReference>
<gene>
    <name evidence="1" type="ORF">WG219_00885</name>
</gene>